<dbReference type="EMBL" id="BHXC01000006">
    <property type="protein sequence ID" value="GCB88807.1"/>
    <property type="molecule type" value="Genomic_DNA"/>
</dbReference>
<evidence type="ECO:0008006" key="3">
    <source>
        <dbReference type="Google" id="ProtNLM"/>
    </source>
</evidence>
<gene>
    <name evidence="1" type="ORF">SALB_01480</name>
</gene>
<dbReference type="RefSeq" id="WP_016576904.1">
    <property type="nucleotide sequence ID" value="NZ_BHXC01000006.1"/>
</dbReference>
<accession>A0A401QTT2</accession>
<sequence>MLIVEEIIQGAGEVQLYRELYAGTPMEMPELTNKSWPAPAGVLAARQDGELLGWVVYFSSGHPGGTAILQWIMVRQERERLTTGYNTTSPATTADIDALAALAAEAAQHARRAGYTEMQWSPAEPGLAEGITTRLNARTVKDEDGFYSYRLAL</sequence>
<organism evidence="1 2">
    <name type="scientific">Streptomyces noursei</name>
    <name type="common">Streptomyces albulus</name>
    <dbReference type="NCBI Taxonomy" id="1971"/>
    <lineage>
        <taxon>Bacteria</taxon>
        <taxon>Bacillati</taxon>
        <taxon>Actinomycetota</taxon>
        <taxon>Actinomycetes</taxon>
        <taxon>Kitasatosporales</taxon>
        <taxon>Streptomycetaceae</taxon>
        <taxon>Streptomyces</taxon>
    </lineage>
</organism>
<evidence type="ECO:0000313" key="1">
    <source>
        <dbReference type="EMBL" id="GCB88807.1"/>
    </source>
</evidence>
<name>A0A401QTT2_STRNR</name>
<dbReference type="AlphaFoldDB" id="A0A401QTT2"/>
<dbReference type="Proteomes" id="UP000288351">
    <property type="component" value="Unassembled WGS sequence"/>
</dbReference>
<evidence type="ECO:0000313" key="2">
    <source>
        <dbReference type="Proteomes" id="UP000288351"/>
    </source>
</evidence>
<proteinExistence type="predicted"/>
<comment type="caution">
    <text evidence="1">The sequence shown here is derived from an EMBL/GenBank/DDBJ whole genome shotgun (WGS) entry which is preliminary data.</text>
</comment>
<protein>
    <recommendedName>
        <fullName evidence="3">N-acetyltransferase domain-containing protein</fullName>
    </recommendedName>
</protein>
<reference evidence="1 2" key="1">
    <citation type="journal article" date="2019" name="Microbiol. Resour. Announc.">
        <title>Draft Genome Sequence of the Most Traditional epsilon-Poly-l-Lysine Producer, Streptomyces albulus NBRC14147.</title>
        <authorList>
            <person name="Yamanaka K."/>
            <person name="Hamano Y."/>
        </authorList>
    </citation>
    <scope>NUCLEOTIDE SEQUENCE [LARGE SCALE GENOMIC DNA]</scope>
    <source>
        <strain evidence="1 2">NBRC 14147</strain>
    </source>
</reference>